<dbReference type="PANTHER" id="PTHR34039">
    <property type="entry name" value="UPF0102 PROTEIN YRAN"/>
    <property type="match status" value="1"/>
</dbReference>
<dbReference type="Pfam" id="PF02021">
    <property type="entry name" value="UPF0102"/>
    <property type="match status" value="1"/>
</dbReference>
<dbReference type="EMBL" id="FOWR01000016">
    <property type="protein sequence ID" value="SFP50764.1"/>
    <property type="molecule type" value="Genomic_DNA"/>
</dbReference>
<protein>
    <recommendedName>
        <fullName evidence="2">UPF0102 protein SAMN03084138_02358</fullName>
    </recommendedName>
</protein>
<accession>A0A1I5QWT5</accession>
<dbReference type="HAMAP" id="MF_00048">
    <property type="entry name" value="UPF0102"/>
    <property type="match status" value="1"/>
</dbReference>
<evidence type="ECO:0000256" key="2">
    <source>
        <dbReference type="HAMAP-Rule" id="MF_00048"/>
    </source>
</evidence>
<dbReference type="Gene3D" id="3.40.1350.10">
    <property type="match status" value="1"/>
</dbReference>
<evidence type="ECO:0000313" key="4">
    <source>
        <dbReference type="Proteomes" id="UP000182692"/>
    </source>
</evidence>
<dbReference type="InterPro" id="IPR011335">
    <property type="entry name" value="Restrct_endonuc-II-like"/>
</dbReference>
<dbReference type="Proteomes" id="UP000182692">
    <property type="component" value="Unassembled WGS sequence"/>
</dbReference>
<dbReference type="GO" id="GO:0004519">
    <property type="term" value="F:endonuclease activity"/>
    <property type="evidence" value="ECO:0007669"/>
    <property type="project" value="UniProtKB-KW"/>
</dbReference>
<dbReference type="SUPFAM" id="SSF52980">
    <property type="entry name" value="Restriction endonuclease-like"/>
    <property type="match status" value="1"/>
</dbReference>
<organism evidence="3 4">
    <name type="scientific">Enterovibrio norvegicus DSM 15893</name>
    <dbReference type="NCBI Taxonomy" id="1121869"/>
    <lineage>
        <taxon>Bacteria</taxon>
        <taxon>Pseudomonadati</taxon>
        <taxon>Pseudomonadota</taxon>
        <taxon>Gammaproteobacteria</taxon>
        <taxon>Vibrionales</taxon>
        <taxon>Vibrionaceae</taxon>
        <taxon>Enterovibrio</taxon>
    </lineage>
</organism>
<dbReference type="InterPro" id="IPR003509">
    <property type="entry name" value="UPF0102_YraN-like"/>
</dbReference>
<dbReference type="GO" id="GO:0003676">
    <property type="term" value="F:nucleic acid binding"/>
    <property type="evidence" value="ECO:0007669"/>
    <property type="project" value="InterPro"/>
</dbReference>
<dbReference type="OrthoDB" id="9794876at2"/>
<gene>
    <name evidence="3" type="ORF">SAMN03084138_02358</name>
</gene>
<dbReference type="STRING" id="1121869.SAMN03084138_02358"/>
<keyword evidence="3" id="KW-0540">Nuclease</keyword>
<dbReference type="NCBIfam" id="NF009150">
    <property type="entry name" value="PRK12497.1-3"/>
    <property type="match status" value="1"/>
</dbReference>
<dbReference type="GeneID" id="35871063"/>
<dbReference type="RefSeq" id="WP_017008170.1">
    <property type="nucleotide sequence ID" value="NZ_FOWR01000016.1"/>
</dbReference>
<evidence type="ECO:0000256" key="1">
    <source>
        <dbReference type="ARBA" id="ARBA00006738"/>
    </source>
</evidence>
<sequence length="122" mass="13684">MFLLNKKQTGDHYENEACRYLQRHGLTHLGSNARFKQGELDLIMRDGACIVFVEVKFRKKSSFGGAAAAISSQKQQRLLRAAYLWLANKGLSATSTEFRFDAVTFDGGVNAVNWVRNILIEG</sequence>
<dbReference type="PANTHER" id="PTHR34039:SF1">
    <property type="entry name" value="UPF0102 PROTEIN YRAN"/>
    <property type="match status" value="1"/>
</dbReference>
<proteinExistence type="inferred from homology"/>
<evidence type="ECO:0000313" key="3">
    <source>
        <dbReference type="EMBL" id="SFP50764.1"/>
    </source>
</evidence>
<dbReference type="AlphaFoldDB" id="A0A1I5QWT5"/>
<dbReference type="NCBIfam" id="TIGR00252">
    <property type="entry name" value="YraN family protein"/>
    <property type="match status" value="1"/>
</dbReference>
<comment type="similarity">
    <text evidence="1 2">Belongs to the UPF0102 family.</text>
</comment>
<name>A0A1I5QWT5_9GAMM</name>
<dbReference type="CDD" id="cd20736">
    <property type="entry name" value="PoNe_Nuclease"/>
    <property type="match status" value="1"/>
</dbReference>
<reference evidence="3 4" key="1">
    <citation type="submission" date="2016-10" db="EMBL/GenBank/DDBJ databases">
        <authorList>
            <person name="de Groot N.N."/>
        </authorList>
    </citation>
    <scope>NUCLEOTIDE SEQUENCE [LARGE SCALE GENOMIC DNA]</scope>
    <source>
        <strain evidence="3 4">DSM 15893</strain>
    </source>
</reference>
<dbReference type="InterPro" id="IPR011856">
    <property type="entry name" value="tRNA_endonuc-like_dom_sf"/>
</dbReference>
<keyword evidence="3" id="KW-0378">Hydrolase</keyword>
<keyword evidence="3" id="KW-0255">Endonuclease</keyword>